<keyword evidence="1" id="KW-1133">Transmembrane helix</keyword>
<protein>
    <submittedName>
        <fullName evidence="2">Uncharacterized protein</fullName>
    </submittedName>
</protein>
<dbReference type="RefSeq" id="WP_184305731.1">
    <property type="nucleotide sequence ID" value="NZ_JACHXU010000010.1"/>
</dbReference>
<keyword evidence="1" id="KW-0472">Membrane</keyword>
<dbReference type="Proteomes" id="UP000536179">
    <property type="component" value="Unassembled WGS sequence"/>
</dbReference>
<gene>
    <name evidence="2" type="ORF">FHS27_003210</name>
</gene>
<accession>A0A7W5DZG3</accession>
<evidence type="ECO:0000313" key="3">
    <source>
        <dbReference type="Proteomes" id="UP000536179"/>
    </source>
</evidence>
<proteinExistence type="predicted"/>
<keyword evidence="3" id="KW-1185">Reference proteome</keyword>
<name>A0A7W5DZG3_9BACT</name>
<dbReference type="EMBL" id="JACHXU010000010">
    <property type="protein sequence ID" value="MBB3207389.1"/>
    <property type="molecule type" value="Genomic_DNA"/>
</dbReference>
<dbReference type="AlphaFoldDB" id="A0A7W5DZG3"/>
<sequence length="224" mass="25112">MAVAIELMISVGELGSRRGRMHKEVPVEIVKHLLRTLIHIAVLAIVFGGIIVLTIKLRLPMMIIPVGIFVLLGGYIYWSARWHAYWAPVSKKVMGKKWNLATGEAMETVVENAIIQAGSSVQTVTLRLSIYNLETGRRVFRRCIGDDVVFLGVHGMGIWFFIEDRFHARRDGLVCVDVQTGEWIYHVPKSEIRSIEKGKKNGQVFAEMADGEVRELAIAEVTGN</sequence>
<feature type="transmembrane region" description="Helical" evidence="1">
    <location>
        <begin position="59"/>
        <end position="78"/>
    </location>
</feature>
<organism evidence="2 3">
    <name type="scientific">Aporhodopirellula rubra</name>
    <dbReference type="NCBI Taxonomy" id="980271"/>
    <lineage>
        <taxon>Bacteria</taxon>
        <taxon>Pseudomonadati</taxon>
        <taxon>Planctomycetota</taxon>
        <taxon>Planctomycetia</taxon>
        <taxon>Pirellulales</taxon>
        <taxon>Pirellulaceae</taxon>
        <taxon>Aporhodopirellula</taxon>
    </lineage>
</organism>
<reference evidence="2 3" key="1">
    <citation type="submission" date="2020-08" db="EMBL/GenBank/DDBJ databases">
        <title>Genomic Encyclopedia of Type Strains, Phase III (KMG-III): the genomes of soil and plant-associated and newly described type strains.</title>
        <authorList>
            <person name="Whitman W."/>
        </authorList>
    </citation>
    <scope>NUCLEOTIDE SEQUENCE [LARGE SCALE GENOMIC DNA]</scope>
    <source>
        <strain evidence="2 3">CECT 8075</strain>
    </source>
</reference>
<evidence type="ECO:0000256" key="1">
    <source>
        <dbReference type="SAM" id="Phobius"/>
    </source>
</evidence>
<comment type="caution">
    <text evidence="2">The sequence shown here is derived from an EMBL/GenBank/DDBJ whole genome shotgun (WGS) entry which is preliminary data.</text>
</comment>
<keyword evidence="1" id="KW-0812">Transmembrane</keyword>
<feature type="transmembrane region" description="Helical" evidence="1">
    <location>
        <begin position="33"/>
        <end position="53"/>
    </location>
</feature>
<evidence type="ECO:0000313" key="2">
    <source>
        <dbReference type="EMBL" id="MBB3207389.1"/>
    </source>
</evidence>